<dbReference type="InterPro" id="IPR013103">
    <property type="entry name" value="RVT_2"/>
</dbReference>
<evidence type="ECO:0000313" key="2">
    <source>
        <dbReference type="EMBL" id="MCI44998.1"/>
    </source>
</evidence>
<evidence type="ECO:0000259" key="1">
    <source>
        <dbReference type="Pfam" id="PF07727"/>
    </source>
</evidence>
<dbReference type="AlphaFoldDB" id="A0A392S830"/>
<comment type="caution">
    <text evidence="2">The sequence shown here is derived from an EMBL/GenBank/DDBJ whole genome shotgun (WGS) entry which is preliminary data.</text>
</comment>
<feature type="non-terminal residue" evidence="2">
    <location>
        <position position="91"/>
    </location>
</feature>
<protein>
    <submittedName>
        <fullName evidence="2">Copia-type polyprotein</fullName>
    </submittedName>
</protein>
<dbReference type="Proteomes" id="UP000265520">
    <property type="component" value="Unassembled WGS sequence"/>
</dbReference>
<sequence>MMSQFAMTDLGKMKYFLGIEVQQTKEGIFIHQMKYATEMLRKFGMENCNKVCSPIVPGCKLVKNESGKASDAKVYKQMVGSLMYLLATRPD</sequence>
<accession>A0A392S830</accession>
<feature type="domain" description="Reverse transcriptase Ty1/copia-type" evidence="1">
    <location>
        <begin position="1"/>
        <end position="56"/>
    </location>
</feature>
<reference evidence="2 3" key="1">
    <citation type="journal article" date="2018" name="Front. Plant Sci.">
        <title>Red Clover (Trifolium pratense) and Zigzag Clover (T. medium) - A Picture of Genomic Similarities and Differences.</title>
        <authorList>
            <person name="Dluhosova J."/>
            <person name="Istvanek J."/>
            <person name="Nedelnik J."/>
            <person name="Repkova J."/>
        </authorList>
    </citation>
    <scope>NUCLEOTIDE SEQUENCE [LARGE SCALE GENOMIC DNA]</scope>
    <source>
        <strain evidence="3">cv. 10/8</strain>
        <tissue evidence="2">Leaf</tissue>
    </source>
</reference>
<evidence type="ECO:0000313" key="3">
    <source>
        <dbReference type="Proteomes" id="UP000265520"/>
    </source>
</evidence>
<keyword evidence="3" id="KW-1185">Reference proteome</keyword>
<organism evidence="2 3">
    <name type="scientific">Trifolium medium</name>
    <dbReference type="NCBI Taxonomy" id="97028"/>
    <lineage>
        <taxon>Eukaryota</taxon>
        <taxon>Viridiplantae</taxon>
        <taxon>Streptophyta</taxon>
        <taxon>Embryophyta</taxon>
        <taxon>Tracheophyta</taxon>
        <taxon>Spermatophyta</taxon>
        <taxon>Magnoliopsida</taxon>
        <taxon>eudicotyledons</taxon>
        <taxon>Gunneridae</taxon>
        <taxon>Pentapetalae</taxon>
        <taxon>rosids</taxon>
        <taxon>fabids</taxon>
        <taxon>Fabales</taxon>
        <taxon>Fabaceae</taxon>
        <taxon>Papilionoideae</taxon>
        <taxon>50 kb inversion clade</taxon>
        <taxon>NPAAA clade</taxon>
        <taxon>Hologalegina</taxon>
        <taxon>IRL clade</taxon>
        <taxon>Trifolieae</taxon>
        <taxon>Trifolium</taxon>
    </lineage>
</organism>
<proteinExistence type="predicted"/>
<dbReference type="Pfam" id="PF07727">
    <property type="entry name" value="RVT_2"/>
    <property type="match status" value="1"/>
</dbReference>
<dbReference type="EMBL" id="LXQA010338273">
    <property type="protein sequence ID" value="MCI44998.1"/>
    <property type="molecule type" value="Genomic_DNA"/>
</dbReference>
<name>A0A392S830_9FABA</name>